<reference evidence="1 2" key="1">
    <citation type="submission" date="2017-11" db="EMBL/GenBank/DDBJ databases">
        <title>Draft Genome Sequence of Sporolactobacillus inulinus NBRC 111894 Isolated from Koso, a Japanese Sugar-Vegetable Fermented Beverage.</title>
        <authorList>
            <person name="Chiou T.Y."/>
            <person name="Oshima K."/>
            <person name="Suda W."/>
            <person name="Hattori M."/>
            <person name="Takahashi T."/>
        </authorList>
    </citation>
    <scope>NUCLEOTIDE SEQUENCE [LARGE SCALE GENOMIC DNA]</scope>
    <source>
        <strain evidence="1 2">NBRC111894</strain>
    </source>
</reference>
<comment type="caution">
    <text evidence="1">The sequence shown here is derived from an EMBL/GenBank/DDBJ whole genome shotgun (WGS) entry which is preliminary data.</text>
</comment>
<proteinExistence type="predicted"/>
<dbReference type="Proteomes" id="UP000319716">
    <property type="component" value="Unassembled WGS sequence"/>
</dbReference>
<evidence type="ECO:0000313" key="2">
    <source>
        <dbReference type="Proteomes" id="UP000319716"/>
    </source>
</evidence>
<organism evidence="1 2">
    <name type="scientific">Sporolactobacillus inulinus</name>
    <dbReference type="NCBI Taxonomy" id="2078"/>
    <lineage>
        <taxon>Bacteria</taxon>
        <taxon>Bacillati</taxon>
        <taxon>Bacillota</taxon>
        <taxon>Bacilli</taxon>
        <taxon>Bacillales</taxon>
        <taxon>Sporolactobacillaceae</taxon>
        <taxon>Sporolactobacillus</taxon>
    </lineage>
</organism>
<dbReference type="EMBL" id="BEXB01000076">
    <property type="protein sequence ID" value="GAY79003.1"/>
    <property type="molecule type" value="Genomic_DNA"/>
</dbReference>
<sequence length="38" mass="4607">MNLRIIYPIVHKDDDEMYLLAIGQRDRQKVYKMAAERL</sequence>
<dbReference type="InterPro" id="IPR035093">
    <property type="entry name" value="RelE/ParE_toxin_dom_sf"/>
</dbReference>
<dbReference type="Gene3D" id="3.30.2310.20">
    <property type="entry name" value="RelE-like"/>
    <property type="match status" value="1"/>
</dbReference>
<name>A0A4Y1ZJ94_9BACL</name>
<dbReference type="AlphaFoldDB" id="A0A4Y1ZJ94"/>
<evidence type="ECO:0000313" key="1">
    <source>
        <dbReference type="EMBL" id="GAY79003.1"/>
    </source>
</evidence>
<gene>
    <name evidence="1" type="ORF">NBRC111894_4557</name>
</gene>
<protein>
    <submittedName>
        <fullName evidence="1">Uncharacterized protein</fullName>
    </submittedName>
</protein>
<accession>A0A4Y1ZJ94</accession>